<dbReference type="Pfam" id="PF06863">
    <property type="entry name" value="DUF1254"/>
    <property type="match status" value="1"/>
</dbReference>
<evidence type="ECO:0000313" key="5">
    <source>
        <dbReference type="Proteomes" id="UP000460272"/>
    </source>
</evidence>
<feature type="compositionally biased region" description="Low complexity" evidence="1">
    <location>
        <begin position="21"/>
        <end position="33"/>
    </location>
</feature>
<dbReference type="SUPFAM" id="SSF160935">
    <property type="entry name" value="VPA0735-like"/>
    <property type="match status" value="1"/>
</dbReference>
<evidence type="ECO:0000259" key="3">
    <source>
        <dbReference type="Pfam" id="PF06863"/>
    </source>
</evidence>
<dbReference type="Gene3D" id="1.10.3360.10">
    <property type="entry name" value="VPA0735-like domain"/>
    <property type="match status" value="1"/>
</dbReference>
<dbReference type="InterPro" id="IPR037049">
    <property type="entry name" value="DUF1214_C_sf"/>
</dbReference>
<dbReference type="PANTHER" id="PTHR36509">
    <property type="entry name" value="BLL3101 PROTEIN"/>
    <property type="match status" value="1"/>
</dbReference>
<evidence type="ECO:0000259" key="2">
    <source>
        <dbReference type="Pfam" id="PF06742"/>
    </source>
</evidence>
<dbReference type="OrthoDB" id="272779at2"/>
<gene>
    <name evidence="4" type="ORF">EAS64_00280</name>
</gene>
<accession>A0A6P2C457</accession>
<dbReference type="InterPro" id="IPR010679">
    <property type="entry name" value="DUF1254"/>
</dbReference>
<dbReference type="PANTHER" id="PTHR36509:SF3">
    <property type="entry name" value="SIGNAL PEPTIDE PROTEIN"/>
    <property type="match status" value="1"/>
</dbReference>
<dbReference type="InterPro" id="IPR010621">
    <property type="entry name" value="DUF1214"/>
</dbReference>
<feature type="domain" description="DUF1254" evidence="3">
    <location>
        <begin position="88"/>
        <end position="199"/>
    </location>
</feature>
<name>A0A6P2C457_9ACTN</name>
<dbReference type="Gene3D" id="2.60.120.600">
    <property type="entry name" value="Domain of unknown function DUF1214, C-terminal domain"/>
    <property type="match status" value="1"/>
</dbReference>
<feature type="region of interest" description="Disordered" evidence="1">
    <location>
        <begin position="1"/>
        <end position="34"/>
    </location>
</feature>
<proteinExistence type="predicted"/>
<dbReference type="Gene3D" id="2.60.40.1610">
    <property type="entry name" value="Domain of unknown function DUF1254"/>
    <property type="match status" value="1"/>
</dbReference>
<dbReference type="AlphaFoldDB" id="A0A6P2C457"/>
<feature type="domain" description="DUF1214" evidence="2">
    <location>
        <begin position="354"/>
        <end position="460"/>
    </location>
</feature>
<dbReference type="InterPro" id="IPR037050">
    <property type="entry name" value="DUF1254_sf"/>
</dbReference>
<comment type="caution">
    <text evidence="4">The sequence shown here is derived from an EMBL/GenBank/DDBJ whole genome shotgun (WGS) entry which is preliminary data.</text>
</comment>
<dbReference type="Proteomes" id="UP000460272">
    <property type="component" value="Unassembled WGS sequence"/>
</dbReference>
<reference evidence="4 5" key="1">
    <citation type="submission" date="2018-11" db="EMBL/GenBank/DDBJ databases">
        <title>Trebonia kvetii gen.nov., sp.nov., a novel acidophilic actinobacterium, and proposal of the new actinobacterial family Treboniaceae fam. nov.</title>
        <authorList>
            <person name="Rapoport D."/>
            <person name="Sagova-Mareckova M."/>
            <person name="Sedlacek I."/>
            <person name="Provaznik J."/>
            <person name="Kralova S."/>
            <person name="Pavlinic D."/>
            <person name="Benes V."/>
            <person name="Kopecky J."/>
        </authorList>
    </citation>
    <scope>NUCLEOTIDE SEQUENCE [LARGE SCALE GENOMIC DNA]</scope>
    <source>
        <strain evidence="4 5">15Tr583</strain>
    </source>
</reference>
<dbReference type="EMBL" id="RPFW01000001">
    <property type="protein sequence ID" value="TVZ05950.1"/>
    <property type="molecule type" value="Genomic_DNA"/>
</dbReference>
<evidence type="ECO:0000313" key="4">
    <source>
        <dbReference type="EMBL" id="TVZ05950.1"/>
    </source>
</evidence>
<feature type="compositionally biased region" description="Polar residues" evidence="1">
    <location>
        <begin position="1"/>
        <end position="18"/>
    </location>
</feature>
<dbReference type="Pfam" id="PF06742">
    <property type="entry name" value="DUF1214"/>
    <property type="match status" value="1"/>
</dbReference>
<sequence>MLETSAQGGSVVSDQSAQRVAGARPPAGFPGADDAAEVHRDADFNRAVQAYRLFYPSVSGLAIFKGNAAVGVLPNEVFGLLETRPEHVGLTLNSDTPYGPVLLDLRDGPLVIEMPPGPLICIAMDVNQRWVADMGLPGPDAGNGGLHAILPPGYDGPVPEGYHGGRSTAYRVLVGIRSLPVGGDLKAATERITTVRVYPLHERPGWREPRWLDVTDKPQDTSPVRLEGNLGFWQALHEVVDTEPPLEAFRPAYGELAALGIAKGRPFAPDASRRELLERAAQAGLAQLRAQSFADRRPDRTVWPGRHWEWAALRFENGDFERADSLDTEAREKWFYQAIGASPAMFRRDIHAGSLYWLGLRDAAGAYLDGSRGYRLTVPLPVPAKLFWSATVYDARTRSQVQSEQGRAVLSSLFDFGDTSGLGSIDLYFGPTPPGGQGGRWIQTRPDAGWFTYFRIYGPGPAAFDGSWQLPDIELVT</sequence>
<organism evidence="4 5">
    <name type="scientific">Trebonia kvetii</name>
    <dbReference type="NCBI Taxonomy" id="2480626"/>
    <lineage>
        <taxon>Bacteria</taxon>
        <taxon>Bacillati</taxon>
        <taxon>Actinomycetota</taxon>
        <taxon>Actinomycetes</taxon>
        <taxon>Streptosporangiales</taxon>
        <taxon>Treboniaceae</taxon>
        <taxon>Trebonia</taxon>
    </lineage>
</organism>
<keyword evidence="5" id="KW-1185">Reference proteome</keyword>
<evidence type="ECO:0000256" key="1">
    <source>
        <dbReference type="SAM" id="MobiDB-lite"/>
    </source>
</evidence>
<protein>
    <submittedName>
        <fullName evidence="4">DUF1254 domain-containing protein</fullName>
    </submittedName>
</protein>